<feature type="site" description="Important for catalytic activity" evidence="5">
    <location>
        <position position="331"/>
    </location>
</feature>
<dbReference type="InterPro" id="IPR008948">
    <property type="entry name" value="L-Aspartase-like"/>
</dbReference>
<dbReference type="HAMAP" id="MF_00743">
    <property type="entry name" value="FumaraseC"/>
    <property type="match status" value="1"/>
</dbReference>
<dbReference type="Gene3D" id="1.10.40.30">
    <property type="entry name" value="Fumarase/aspartase (C-terminal domain)"/>
    <property type="match status" value="1"/>
</dbReference>
<comment type="function">
    <text evidence="5">Involved in the TCA cycle. Catalyzes the stereospecific interconversion of fumarate to L-malate.</text>
</comment>
<feature type="active site" evidence="5">
    <location>
        <position position="318"/>
    </location>
</feature>
<feature type="domain" description="Fumarase C C-terminal" evidence="7">
    <location>
        <begin position="409"/>
        <end position="461"/>
    </location>
</feature>
<dbReference type="GO" id="GO:0006106">
    <property type="term" value="P:fumarate metabolic process"/>
    <property type="evidence" value="ECO:0007669"/>
    <property type="project" value="InterPro"/>
</dbReference>
<dbReference type="EMBL" id="JACPSX010000271">
    <property type="protein sequence ID" value="MBI3016180.1"/>
    <property type="molecule type" value="Genomic_DNA"/>
</dbReference>
<dbReference type="PANTHER" id="PTHR11444">
    <property type="entry name" value="ASPARTATEAMMONIA/ARGININOSUCCINATE/ADENYLOSUCCINATE LYASE"/>
    <property type="match status" value="1"/>
</dbReference>
<dbReference type="FunFam" id="1.10.40.30:FF:000002">
    <property type="entry name" value="Fumarate hydratase class II"/>
    <property type="match status" value="1"/>
</dbReference>
<feature type="binding site" evidence="5">
    <location>
        <position position="319"/>
    </location>
    <ligand>
        <name>substrate</name>
    </ligand>
</feature>
<sequence length="467" mass="49879">MDGVRVETDSLGPVSVPAAAYYGAQTQRAVDNFPISGLRFPRRFIRALGLLKRGCAQINLESGGLDEKTAAAILQAAGEVAEGKFDEQFVVDIFQTGSGTSTNMNANEVIANRAIELLGGEVGSKKPVHPNDHVNMGQSSNDVIPTAIHVAALEAIERDLLPALAEMRDALEEKSRAFDSIVKIGRTHLQDAVPVRLGQEFGGYAAMIREGIRRVHSCREGLRELALGGTAVGTGLNAEPGFSEAVIARISEDTRIVFRQAANLFEALGARDAVVEASGALKCVGCSLMKIANDIRWLGSGPRCGIGEILIPDLQPGSSIMPGKVNPVMPEMLTMVAAQVIGNDAAITIGGQGGNFELNVYMPVMGYNLLQSIELLARGTRTFTSRCIRGLEANRQRCEEMVEKSLAMCTALAPRIGYDAAAAIAKEAYTSGRTVREVAREKRVLPEDELNAVLDPRRMTEPGIPGA</sequence>
<dbReference type="Proteomes" id="UP000741360">
    <property type="component" value="Unassembled WGS sequence"/>
</dbReference>
<keyword evidence="3 5" id="KW-0816">Tricarboxylic acid cycle</keyword>
<dbReference type="Gene3D" id="1.20.200.10">
    <property type="entry name" value="Fumarase/aspartase (Central domain)"/>
    <property type="match status" value="1"/>
</dbReference>
<dbReference type="SUPFAM" id="SSF48557">
    <property type="entry name" value="L-aspartase-like"/>
    <property type="match status" value="1"/>
</dbReference>
<feature type="binding site" description="in site B" evidence="5">
    <location>
        <begin position="129"/>
        <end position="132"/>
    </location>
    <ligand>
        <name>substrate</name>
    </ligand>
</feature>
<evidence type="ECO:0000256" key="5">
    <source>
        <dbReference type="HAMAP-Rule" id="MF_00743"/>
    </source>
</evidence>
<evidence type="ECO:0000256" key="4">
    <source>
        <dbReference type="ARBA" id="ARBA00023239"/>
    </source>
</evidence>
<dbReference type="Pfam" id="PF00206">
    <property type="entry name" value="Lyase_1"/>
    <property type="match status" value="1"/>
</dbReference>
<feature type="domain" description="Fumarate lyase N-terminal" evidence="6">
    <location>
        <begin position="12"/>
        <end position="342"/>
    </location>
</feature>
<evidence type="ECO:0000259" key="7">
    <source>
        <dbReference type="Pfam" id="PF10415"/>
    </source>
</evidence>
<name>A0A932M254_UNCTE</name>
<proteinExistence type="inferred from homology"/>
<evidence type="ECO:0000256" key="2">
    <source>
        <dbReference type="ARBA" id="ARBA00022490"/>
    </source>
</evidence>
<keyword evidence="2 5" id="KW-0963">Cytoplasm</keyword>
<dbReference type="InterPro" id="IPR020557">
    <property type="entry name" value="Fumarate_lyase_CS"/>
</dbReference>
<dbReference type="PRINTS" id="PR00149">
    <property type="entry name" value="FUMRATELYASE"/>
</dbReference>
<feature type="binding site" evidence="5">
    <location>
        <begin position="98"/>
        <end position="100"/>
    </location>
    <ligand>
        <name>substrate</name>
    </ligand>
</feature>
<evidence type="ECO:0000313" key="8">
    <source>
        <dbReference type="EMBL" id="MBI3016180.1"/>
    </source>
</evidence>
<dbReference type="InterPro" id="IPR018951">
    <property type="entry name" value="Fumarase_C_C"/>
</dbReference>
<feature type="active site" description="Proton donor/acceptor" evidence="5">
    <location>
        <position position="188"/>
    </location>
</feature>
<comment type="similarity">
    <text evidence="1 5">Belongs to the class-II fumarase/aspartase family. Fumarase subfamily.</text>
</comment>
<evidence type="ECO:0000256" key="1">
    <source>
        <dbReference type="ARBA" id="ARBA00009084"/>
    </source>
</evidence>
<comment type="catalytic activity">
    <reaction evidence="5">
        <text>(S)-malate = fumarate + H2O</text>
        <dbReference type="Rhea" id="RHEA:12460"/>
        <dbReference type="ChEBI" id="CHEBI:15377"/>
        <dbReference type="ChEBI" id="CHEBI:15589"/>
        <dbReference type="ChEBI" id="CHEBI:29806"/>
        <dbReference type="EC" id="4.2.1.2"/>
    </reaction>
</comment>
<reference evidence="8" key="1">
    <citation type="submission" date="2020-07" db="EMBL/GenBank/DDBJ databases">
        <title>Huge and variable diversity of episymbiotic CPR bacteria and DPANN archaea in groundwater ecosystems.</title>
        <authorList>
            <person name="He C.Y."/>
            <person name="Keren R."/>
            <person name="Whittaker M."/>
            <person name="Farag I.F."/>
            <person name="Doudna J."/>
            <person name="Cate J.H.D."/>
            <person name="Banfield J.F."/>
        </authorList>
    </citation>
    <scope>NUCLEOTIDE SEQUENCE</scope>
    <source>
        <strain evidence="8">NC_groundwater_717_Ag_S-0.2um_59_8</strain>
    </source>
</reference>
<evidence type="ECO:0000256" key="3">
    <source>
        <dbReference type="ARBA" id="ARBA00022532"/>
    </source>
</evidence>
<dbReference type="InterPro" id="IPR024083">
    <property type="entry name" value="Fumarase/histidase_N"/>
</dbReference>
<dbReference type="GO" id="GO:0005737">
    <property type="term" value="C:cytoplasm"/>
    <property type="evidence" value="ECO:0007669"/>
    <property type="project" value="UniProtKB-SubCell"/>
</dbReference>
<comment type="miscellaneous">
    <text evidence="5">There are 2 substrate-binding sites: the catalytic A site, and the non-catalytic B site that may play a role in the transfer of substrate or product between the active site and the solvent. Alternatively, the B site may bind allosteric effectors.</text>
</comment>
<feature type="binding site" evidence="5">
    <location>
        <position position="187"/>
    </location>
    <ligand>
        <name>substrate</name>
    </ligand>
</feature>
<comment type="caution">
    <text evidence="8">The sequence shown here is derived from an EMBL/GenBank/DDBJ whole genome shotgun (WGS) entry which is preliminary data.</text>
</comment>
<comment type="subcellular location">
    <subcellularLocation>
        <location evidence="5">Cytoplasm</location>
    </subcellularLocation>
</comment>
<dbReference type="CDD" id="cd01362">
    <property type="entry name" value="Fumarase_classII"/>
    <property type="match status" value="1"/>
</dbReference>
<keyword evidence="4 5" id="KW-0456">Lyase</keyword>
<comment type="pathway">
    <text evidence="5">Carbohydrate metabolism; tricarboxylic acid cycle; (S)-malate from fumarate: step 1/1.</text>
</comment>
<dbReference type="PRINTS" id="PR00145">
    <property type="entry name" value="ARGSUCLYASE"/>
</dbReference>
<dbReference type="PANTHER" id="PTHR11444:SF22">
    <property type="entry name" value="FUMARATE HYDRATASE CLASS II"/>
    <property type="match status" value="1"/>
</dbReference>
<dbReference type="GO" id="GO:0004333">
    <property type="term" value="F:fumarate hydratase activity"/>
    <property type="evidence" value="ECO:0007669"/>
    <property type="project" value="UniProtKB-UniRule"/>
</dbReference>
<dbReference type="Gene3D" id="1.10.275.10">
    <property type="entry name" value="Fumarase/aspartase (N-terminal domain)"/>
    <property type="match status" value="1"/>
</dbReference>
<dbReference type="InterPro" id="IPR000362">
    <property type="entry name" value="Fumarate_lyase_fam"/>
</dbReference>
<comment type="subunit">
    <text evidence="5">Homotetramer.</text>
</comment>
<dbReference type="Pfam" id="PF10415">
    <property type="entry name" value="FumaraseC_C"/>
    <property type="match status" value="1"/>
</dbReference>
<dbReference type="PROSITE" id="PS00163">
    <property type="entry name" value="FUMARATE_LYASES"/>
    <property type="match status" value="1"/>
</dbReference>
<protein>
    <recommendedName>
        <fullName evidence="5">Fumarate hydratase class II</fullName>
        <shortName evidence="5">Fumarase C</shortName>
        <ecNumber evidence="5">4.2.1.2</ecNumber>
    </recommendedName>
    <alternativeName>
        <fullName evidence="5">Aerobic fumarase</fullName>
    </alternativeName>
    <alternativeName>
        <fullName evidence="5">Iron-independent fumarase</fullName>
    </alternativeName>
</protein>
<dbReference type="AlphaFoldDB" id="A0A932M254"/>
<dbReference type="InterPro" id="IPR005677">
    <property type="entry name" value="Fum_hydII"/>
</dbReference>
<feature type="binding site" evidence="5">
    <location>
        <begin position="139"/>
        <end position="141"/>
    </location>
    <ligand>
        <name>substrate</name>
    </ligand>
</feature>
<dbReference type="FunFam" id="1.20.200.10:FF:000001">
    <property type="entry name" value="Fumarate hydratase, mitochondrial"/>
    <property type="match status" value="1"/>
</dbReference>
<accession>A0A932M254</accession>
<dbReference type="FunFam" id="1.10.275.10:FF:000001">
    <property type="entry name" value="Fumarate hydratase, mitochondrial"/>
    <property type="match status" value="1"/>
</dbReference>
<dbReference type="GO" id="GO:0006099">
    <property type="term" value="P:tricarboxylic acid cycle"/>
    <property type="evidence" value="ECO:0007669"/>
    <property type="project" value="UniProtKB-UniRule"/>
</dbReference>
<feature type="binding site" evidence="5">
    <location>
        <begin position="324"/>
        <end position="326"/>
    </location>
    <ligand>
        <name>substrate</name>
    </ligand>
</feature>
<gene>
    <name evidence="5" type="primary">fumC</name>
    <name evidence="8" type="ORF">HYY65_14215</name>
</gene>
<evidence type="ECO:0000259" key="6">
    <source>
        <dbReference type="Pfam" id="PF00206"/>
    </source>
</evidence>
<dbReference type="EC" id="4.2.1.2" evidence="5"/>
<evidence type="ECO:0000313" key="9">
    <source>
        <dbReference type="Proteomes" id="UP000741360"/>
    </source>
</evidence>
<dbReference type="NCBIfam" id="NF008909">
    <property type="entry name" value="PRK12273.1"/>
    <property type="match status" value="1"/>
</dbReference>
<organism evidence="8 9">
    <name type="scientific">Tectimicrobiota bacterium</name>
    <dbReference type="NCBI Taxonomy" id="2528274"/>
    <lineage>
        <taxon>Bacteria</taxon>
        <taxon>Pseudomonadati</taxon>
        <taxon>Nitrospinota/Tectimicrobiota group</taxon>
        <taxon>Candidatus Tectimicrobiota</taxon>
    </lineage>
</organism>
<dbReference type="InterPro" id="IPR022761">
    <property type="entry name" value="Fumarate_lyase_N"/>
</dbReference>